<dbReference type="EMBL" id="CM042883">
    <property type="protein sequence ID" value="KAI4378306.1"/>
    <property type="molecule type" value="Genomic_DNA"/>
</dbReference>
<organism evidence="1 2">
    <name type="scientific">Melastoma candidum</name>
    <dbReference type="NCBI Taxonomy" id="119954"/>
    <lineage>
        <taxon>Eukaryota</taxon>
        <taxon>Viridiplantae</taxon>
        <taxon>Streptophyta</taxon>
        <taxon>Embryophyta</taxon>
        <taxon>Tracheophyta</taxon>
        <taxon>Spermatophyta</taxon>
        <taxon>Magnoliopsida</taxon>
        <taxon>eudicotyledons</taxon>
        <taxon>Gunneridae</taxon>
        <taxon>Pentapetalae</taxon>
        <taxon>rosids</taxon>
        <taxon>malvids</taxon>
        <taxon>Myrtales</taxon>
        <taxon>Melastomataceae</taxon>
        <taxon>Melastomatoideae</taxon>
        <taxon>Melastomateae</taxon>
        <taxon>Melastoma</taxon>
    </lineage>
</organism>
<dbReference type="Proteomes" id="UP001057402">
    <property type="component" value="Chromosome 4"/>
</dbReference>
<keyword evidence="2" id="KW-1185">Reference proteome</keyword>
<proteinExistence type="predicted"/>
<sequence>MAKLAALLFVSFVSVTPEVTTAVEINDADENPYRGFGGGGRCQEQFEMAQNLCGKLDESGEGQAFNLHHCQDFLREEARGGGFGCRRFGGGSFAGDGSRHLRYCCQQLRQLDDQCRCQGLREIVREQQVRGYGEEREDLKLLVEDLPLVCAFGHRVEQGSRGGTVKQGRRTTGAEVRKGAGEPVSLGIRGVGELVEVPQAIRSGGGRGRGRGGGQGIVLVHWGWEGTVFVSGLP</sequence>
<protein>
    <submittedName>
        <fullName evidence="1">Uncharacterized protein</fullName>
    </submittedName>
</protein>
<reference evidence="2" key="1">
    <citation type="journal article" date="2023" name="Front. Plant Sci.">
        <title>Chromosomal-level genome assembly of Melastoma candidum provides insights into trichome evolution.</title>
        <authorList>
            <person name="Zhong Y."/>
            <person name="Wu W."/>
            <person name="Sun C."/>
            <person name="Zou P."/>
            <person name="Liu Y."/>
            <person name="Dai S."/>
            <person name="Zhou R."/>
        </authorList>
    </citation>
    <scope>NUCLEOTIDE SEQUENCE [LARGE SCALE GENOMIC DNA]</scope>
</reference>
<accession>A0ACB9RKE6</accession>
<evidence type="ECO:0000313" key="2">
    <source>
        <dbReference type="Proteomes" id="UP001057402"/>
    </source>
</evidence>
<comment type="caution">
    <text evidence="1">The sequence shown here is derived from an EMBL/GenBank/DDBJ whole genome shotgun (WGS) entry which is preliminary data.</text>
</comment>
<name>A0ACB9RKE6_9MYRT</name>
<evidence type="ECO:0000313" key="1">
    <source>
        <dbReference type="EMBL" id="KAI4378306.1"/>
    </source>
</evidence>
<gene>
    <name evidence="1" type="ORF">MLD38_015801</name>
</gene>